<evidence type="ECO:0000256" key="7">
    <source>
        <dbReference type="ARBA" id="ARBA00022741"/>
    </source>
</evidence>
<gene>
    <name evidence="14" type="ORF">COEREDRAFT_87189</name>
</gene>
<feature type="domain" description="tRNA-specific 2-thiouridylase MnmA-like central" evidence="13">
    <location>
        <begin position="200"/>
        <end position="258"/>
    </location>
</feature>
<dbReference type="Gene3D" id="3.40.50.620">
    <property type="entry name" value="HUPs"/>
    <property type="match status" value="1"/>
</dbReference>
<dbReference type="GO" id="GO:0002143">
    <property type="term" value="P:tRNA wobble position uridine thiolation"/>
    <property type="evidence" value="ECO:0007669"/>
    <property type="project" value="TreeGrafter"/>
</dbReference>
<organism evidence="14 15">
    <name type="scientific">Coemansia reversa (strain ATCC 12441 / NRRL 1564)</name>
    <dbReference type="NCBI Taxonomy" id="763665"/>
    <lineage>
        <taxon>Eukaryota</taxon>
        <taxon>Fungi</taxon>
        <taxon>Fungi incertae sedis</taxon>
        <taxon>Zoopagomycota</taxon>
        <taxon>Kickxellomycotina</taxon>
        <taxon>Kickxellomycetes</taxon>
        <taxon>Kickxellales</taxon>
        <taxon>Kickxellaceae</taxon>
        <taxon>Coemansia</taxon>
    </lineage>
</organism>
<evidence type="ECO:0000256" key="11">
    <source>
        <dbReference type="ARBA" id="ARBA00049564"/>
    </source>
</evidence>
<dbReference type="Gene3D" id="2.40.30.10">
    <property type="entry name" value="Translation factors"/>
    <property type="match status" value="1"/>
</dbReference>
<keyword evidence="7" id="KW-0547">Nucleotide-binding</keyword>
<keyword evidence="9" id="KW-0694">RNA-binding</keyword>
<comment type="similarity">
    <text evidence="2">Belongs to the MnmA/TRMU family.</text>
</comment>
<dbReference type="Pfam" id="PF03054">
    <property type="entry name" value="tRNA_Me_trans"/>
    <property type="match status" value="1"/>
</dbReference>
<dbReference type="Pfam" id="PF20259">
    <property type="entry name" value="tRNA_Me_trans_M"/>
    <property type="match status" value="1"/>
</dbReference>
<dbReference type="SUPFAM" id="SSF52402">
    <property type="entry name" value="Adenine nucleotide alpha hydrolases-like"/>
    <property type="match status" value="1"/>
</dbReference>
<evidence type="ECO:0000259" key="13">
    <source>
        <dbReference type="Pfam" id="PF20259"/>
    </source>
</evidence>
<keyword evidence="6" id="KW-0819">tRNA processing</keyword>
<evidence type="ECO:0000256" key="9">
    <source>
        <dbReference type="ARBA" id="ARBA00022884"/>
    </source>
</evidence>
<evidence type="ECO:0000256" key="10">
    <source>
        <dbReference type="ARBA" id="ARBA00023157"/>
    </source>
</evidence>
<evidence type="ECO:0000256" key="5">
    <source>
        <dbReference type="ARBA" id="ARBA00022679"/>
    </source>
</evidence>
<comment type="catalytic activity">
    <reaction evidence="11">
        <text>5-taurinomethyluridine(34) in tRNA + S-sulfanyl-L-cysteinyl-[protein] + AH2 + ATP = 5-taurinomethyl-2-thiouridine(34) in tRNA + L-cysteinyl-[protein] + A + AMP + diphosphate + H(+)</text>
        <dbReference type="Rhea" id="RHEA:47040"/>
        <dbReference type="Rhea" id="RHEA-COMP:10131"/>
        <dbReference type="Rhea" id="RHEA-COMP:11726"/>
        <dbReference type="Rhea" id="RHEA-COMP:11732"/>
        <dbReference type="Rhea" id="RHEA-COMP:11733"/>
        <dbReference type="ChEBI" id="CHEBI:13193"/>
        <dbReference type="ChEBI" id="CHEBI:15378"/>
        <dbReference type="ChEBI" id="CHEBI:17499"/>
        <dbReference type="ChEBI" id="CHEBI:29950"/>
        <dbReference type="ChEBI" id="CHEBI:30616"/>
        <dbReference type="ChEBI" id="CHEBI:33019"/>
        <dbReference type="ChEBI" id="CHEBI:61963"/>
        <dbReference type="ChEBI" id="CHEBI:87171"/>
        <dbReference type="ChEBI" id="CHEBI:87172"/>
        <dbReference type="ChEBI" id="CHEBI:456215"/>
        <dbReference type="EC" id="2.8.1.14"/>
    </reaction>
</comment>
<dbReference type="EMBL" id="KZ303501">
    <property type="protein sequence ID" value="PIA16222.1"/>
    <property type="molecule type" value="Genomic_DNA"/>
</dbReference>
<sequence>MSGGVDSSVAAYMLKEHGADIEGVFMYNWDTRDESGNCPSEKDWRDVQNVCSQLEIKCHKINLVKQYWNQVFSIVLDEYAQGRTPNPDILCNSQIKFGVLLDEIQRRLNTSNAWFATGHYAQIKRNETNITLHRGIDVSKDQSYFLSTLNNNQLKRVVFPLGGLYKSNVRILAKHLRLITAEKDESMGICFVGERKRFDKFLAEYLPQNPGNILSNNMHLIGKHNGLFTKTIGQLAGISGASEKWYIYAKDLKTNSMYAVKGRNHALLHTKYAVAGPVHWISGAPLGFNLNSEITLQVKIRYLQEPLSCIVRQTTNKDNINVEFSEAQYAVASGQYLVFYQGDCCLGSAQVYTPQDTG</sequence>
<evidence type="ECO:0000313" key="14">
    <source>
        <dbReference type="EMBL" id="PIA16222.1"/>
    </source>
</evidence>
<evidence type="ECO:0000256" key="8">
    <source>
        <dbReference type="ARBA" id="ARBA00022840"/>
    </source>
</evidence>
<feature type="domain" description="tRNA-specific 2-thiouridylase MnmA-like C-terminal" evidence="12">
    <location>
        <begin position="276"/>
        <end position="350"/>
    </location>
</feature>
<dbReference type="CDD" id="cd01998">
    <property type="entry name" value="MnmA_TRMU-like"/>
    <property type="match status" value="1"/>
</dbReference>
<evidence type="ECO:0000259" key="12">
    <source>
        <dbReference type="Pfam" id="PF20258"/>
    </source>
</evidence>
<reference evidence="14 15" key="1">
    <citation type="journal article" date="2015" name="Genome Biol. Evol.">
        <title>Phylogenomic analyses indicate that early fungi evolved digesting cell walls of algal ancestors of land plants.</title>
        <authorList>
            <person name="Chang Y."/>
            <person name="Wang S."/>
            <person name="Sekimoto S."/>
            <person name="Aerts A.L."/>
            <person name="Choi C."/>
            <person name="Clum A."/>
            <person name="LaButti K.M."/>
            <person name="Lindquist E.A."/>
            <person name="Yee Ngan C."/>
            <person name="Ohm R.A."/>
            <person name="Salamov A.A."/>
            <person name="Grigoriev I.V."/>
            <person name="Spatafora J.W."/>
            <person name="Berbee M.L."/>
        </authorList>
    </citation>
    <scope>NUCLEOTIDE SEQUENCE [LARGE SCALE GENOMIC DNA]</scope>
    <source>
        <strain evidence="14 15">NRRL 1564</strain>
    </source>
</reference>
<dbReference type="InterPro" id="IPR004506">
    <property type="entry name" value="MnmA-like"/>
</dbReference>
<keyword evidence="10" id="KW-1015">Disulfide bond</keyword>
<evidence type="ECO:0000256" key="3">
    <source>
        <dbReference type="ARBA" id="ARBA00011953"/>
    </source>
</evidence>
<dbReference type="AlphaFoldDB" id="A0A2G5BB54"/>
<keyword evidence="15" id="KW-1185">Reference proteome</keyword>
<evidence type="ECO:0000313" key="15">
    <source>
        <dbReference type="Proteomes" id="UP000242474"/>
    </source>
</evidence>
<dbReference type="InterPro" id="IPR046884">
    <property type="entry name" value="MnmA-like_central"/>
</dbReference>
<dbReference type="InterPro" id="IPR014729">
    <property type="entry name" value="Rossmann-like_a/b/a_fold"/>
</dbReference>
<dbReference type="OrthoDB" id="3685at2759"/>
<accession>A0A2G5BB54</accession>
<protein>
    <recommendedName>
        <fullName evidence="3">tRNA-5-taurinomethyluridine 2-sulfurtransferase</fullName>
        <ecNumber evidence="3">2.8.1.14</ecNumber>
    </recommendedName>
</protein>
<evidence type="ECO:0000256" key="6">
    <source>
        <dbReference type="ARBA" id="ARBA00022694"/>
    </source>
</evidence>
<name>A0A2G5BB54_COERN</name>
<dbReference type="Gene3D" id="2.30.30.280">
    <property type="entry name" value="Adenine nucleotide alpha hydrolases-like domains"/>
    <property type="match status" value="1"/>
</dbReference>
<dbReference type="InterPro" id="IPR023382">
    <property type="entry name" value="MnmA-like_central_sf"/>
</dbReference>
<dbReference type="NCBIfam" id="TIGR00420">
    <property type="entry name" value="trmU"/>
    <property type="match status" value="1"/>
</dbReference>
<dbReference type="GO" id="GO:0000049">
    <property type="term" value="F:tRNA binding"/>
    <property type="evidence" value="ECO:0007669"/>
    <property type="project" value="UniProtKB-KW"/>
</dbReference>
<keyword evidence="5" id="KW-0808">Transferase</keyword>
<dbReference type="GO" id="GO:0005524">
    <property type="term" value="F:ATP binding"/>
    <property type="evidence" value="ECO:0007669"/>
    <property type="project" value="UniProtKB-KW"/>
</dbReference>
<dbReference type="STRING" id="763665.A0A2G5BB54"/>
<dbReference type="Pfam" id="PF20258">
    <property type="entry name" value="tRNA_Me_trans_C"/>
    <property type="match status" value="1"/>
</dbReference>
<dbReference type="InterPro" id="IPR046885">
    <property type="entry name" value="MnmA-like_C"/>
</dbReference>
<proteinExistence type="inferred from homology"/>
<evidence type="ECO:0000256" key="4">
    <source>
        <dbReference type="ARBA" id="ARBA00022555"/>
    </source>
</evidence>
<keyword evidence="4" id="KW-0820">tRNA-binding</keyword>
<comment type="function">
    <text evidence="1">Catalyzes the 2-thiolation of uridine at the wobble position (U34) of mitochondrial tRNA(Lys), tRNA(Glu) and tRNA(Gln). Required for the formation of 5-taurinomethyl-2-thiouridine (tm5s2U) of mitochondrial tRNA(Lys), tRNA(Glu), and tRNA(Gln) at the wobble position. ATP is required to activate the C2 atom of the wobble base.</text>
</comment>
<dbReference type="GO" id="GO:0005739">
    <property type="term" value="C:mitochondrion"/>
    <property type="evidence" value="ECO:0007669"/>
    <property type="project" value="TreeGrafter"/>
</dbReference>
<dbReference type="NCBIfam" id="NF001138">
    <property type="entry name" value="PRK00143.1"/>
    <property type="match status" value="1"/>
</dbReference>
<dbReference type="PANTHER" id="PTHR11933:SF5">
    <property type="entry name" value="MITOCHONDRIAL TRNA-SPECIFIC 2-THIOURIDYLASE 1"/>
    <property type="match status" value="1"/>
</dbReference>
<evidence type="ECO:0000256" key="1">
    <source>
        <dbReference type="ARBA" id="ARBA00003986"/>
    </source>
</evidence>
<evidence type="ECO:0000256" key="2">
    <source>
        <dbReference type="ARBA" id="ARBA00006191"/>
    </source>
</evidence>
<dbReference type="EC" id="2.8.1.14" evidence="3"/>
<dbReference type="FunFam" id="3.40.50.620:FF:000115">
    <property type="entry name" value="tRNA-specific 2-thiouridylase MnmA"/>
    <property type="match status" value="1"/>
</dbReference>
<dbReference type="Proteomes" id="UP000242474">
    <property type="component" value="Unassembled WGS sequence"/>
</dbReference>
<keyword evidence="8" id="KW-0067">ATP-binding</keyword>
<dbReference type="PANTHER" id="PTHR11933">
    <property type="entry name" value="TRNA 5-METHYLAMINOMETHYL-2-THIOURIDYLATE -METHYLTRANSFERASE"/>
    <property type="match status" value="1"/>
</dbReference>
<dbReference type="GO" id="GO:0016783">
    <property type="term" value="F:sulfurtransferase activity"/>
    <property type="evidence" value="ECO:0007669"/>
    <property type="project" value="InterPro"/>
</dbReference>